<evidence type="ECO:0000313" key="2">
    <source>
        <dbReference type="EMBL" id="KAK1605856.1"/>
    </source>
</evidence>
<feature type="compositionally biased region" description="Polar residues" evidence="1">
    <location>
        <begin position="770"/>
        <end position="779"/>
    </location>
</feature>
<feature type="region of interest" description="Disordered" evidence="1">
    <location>
        <begin position="768"/>
        <end position="793"/>
    </location>
</feature>
<evidence type="ECO:0000313" key="3">
    <source>
        <dbReference type="Proteomes" id="UP001231189"/>
    </source>
</evidence>
<dbReference type="EMBL" id="JAUUTY010000007">
    <property type="protein sequence ID" value="KAK1605856.1"/>
    <property type="molecule type" value="Genomic_DNA"/>
</dbReference>
<feature type="region of interest" description="Disordered" evidence="1">
    <location>
        <begin position="884"/>
        <end position="918"/>
    </location>
</feature>
<reference evidence="2" key="1">
    <citation type="submission" date="2023-07" db="EMBL/GenBank/DDBJ databases">
        <title>A chromosome-level genome assembly of Lolium multiflorum.</title>
        <authorList>
            <person name="Chen Y."/>
            <person name="Copetti D."/>
            <person name="Kolliker R."/>
            <person name="Studer B."/>
        </authorList>
    </citation>
    <scope>NUCLEOTIDE SEQUENCE</scope>
    <source>
        <strain evidence="2">02402/16</strain>
        <tissue evidence="2">Leaf</tissue>
    </source>
</reference>
<feature type="region of interest" description="Disordered" evidence="1">
    <location>
        <begin position="368"/>
        <end position="409"/>
    </location>
</feature>
<dbReference type="PANTHER" id="PTHR34303:SF8">
    <property type="entry name" value="OS09G0372600 PROTEIN"/>
    <property type="match status" value="1"/>
</dbReference>
<sequence>MAPPPPFRPPPPPFQLRPPPPPAIAGATPQPHSQPLPSLQHYSIDDYAPAQAALRAFIGVGNAMGLQFSQDAWSHARLLTSPILSSGQAFPMAASIHLTDIQFDELLVAVLLQACLGGSANMYRVQKINSYCFKFFVPSIATMNLILAQRSIKGRRFTLVFDHISHSPEPETPKQLPPMISADRATDKDAHSPIAQAAPTPSPHVSTAPHKPIAAQPATDEGGGNKLQPAKAKLTACDGLLGQHPATSPPFSVQHKYGNLLKEKTVKSVADDSQYDCRDPVRCARCGVSGHRAPSCRSTLPLTLHQPPFTAHPPPPAMDTNQEGNTTPPQAPPNTNDHPSSSSTSHPAPATEIWFGTHRVILDAPLSLPHRRNAPTPTLPTATRSDPIVLSSDDDSAPPSQRAEASNNDPWAAATHFIIPPGVSTIDVLLSRPPQPASPMDADAARGILLGVPVARPEAESSAAAAARVRGPDMDVHVPAQLVHDTSSFAFAVIETPILGPFEFIRMAVEQRFPNASFTFAASTYGSALLVFTTPAAREEVVNNSPLRFAGLHIDFVRPQDTEDRSTTTYSLLVELAASNYPLELWHEAGAAFIFGHVGQLCCVDRTCFEGSDRSSMRGFVSIEPTASVPPALIIRLPNNDVITVRLRIIQTWVVGLGNPFLPHDGGNDFPPAPPAAPRHPPFGVVCRGTQTMDDIDEDSVHADDQCVPDTPAPANSPTDDVAISLATLQAQAELAHSAAVTAANAVVADAEDLVNSIRDMALAGPNFEFGSTSSQPPQGTAPPSPLIHENEARKRRVRAKRAADSAMKLRRSHRLAAKEEDNYIDMVSKAIKAKAATFDMPPATAALSRALDDAGLAARPGIPCDDVAALVAVALACGAEEADAQAISDDNTADAAKPQDSDPANDDGNGEVAHPSP</sequence>
<dbReference type="AlphaFoldDB" id="A0AAD8VHZ4"/>
<feature type="region of interest" description="Disordered" evidence="1">
    <location>
        <begin position="184"/>
        <end position="227"/>
    </location>
</feature>
<dbReference type="Proteomes" id="UP001231189">
    <property type="component" value="Unassembled WGS sequence"/>
</dbReference>
<dbReference type="PANTHER" id="PTHR34303">
    <property type="entry name" value="OS01G0890400 PROTEIN-RELATED"/>
    <property type="match status" value="1"/>
</dbReference>
<feature type="compositionally biased region" description="Low complexity" evidence="1">
    <location>
        <begin position="325"/>
        <end position="349"/>
    </location>
</feature>
<name>A0AAD8VHZ4_LOLMU</name>
<accession>A0AAD8VHZ4</accession>
<feature type="compositionally biased region" description="Pro residues" evidence="1">
    <location>
        <begin position="1"/>
        <end position="23"/>
    </location>
</feature>
<organism evidence="2 3">
    <name type="scientific">Lolium multiflorum</name>
    <name type="common">Italian ryegrass</name>
    <name type="synonym">Lolium perenne subsp. multiflorum</name>
    <dbReference type="NCBI Taxonomy" id="4521"/>
    <lineage>
        <taxon>Eukaryota</taxon>
        <taxon>Viridiplantae</taxon>
        <taxon>Streptophyta</taxon>
        <taxon>Embryophyta</taxon>
        <taxon>Tracheophyta</taxon>
        <taxon>Spermatophyta</taxon>
        <taxon>Magnoliopsida</taxon>
        <taxon>Liliopsida</taxon>
        <taxon>Poales</taxon>
        <taxon>Poaceae</taxon>
        <taxon>BOP clade</taxon>
        <taxon>Pooideae</taxon>
        <taxon>Poodae</taxon>
        <taxon>Poeae</taxon>
        <taxon>Poeae Chloroplast Group 2 (Poeae type)</taxon>
        <taxon>Loliodinae</taxon>
        <taxon>Loliinae</taxon>
        <taxon>Lolium</taxon>
    </lineage>
</organism>
<evidence type="ECO:0000256" key="1">
    <source>
        <dbReference type="SAM" id="MobiDB-lite"/>
    </source>
</evidence>
<keyword evidence="3" id="KW-1185">Reference proteome</keyword>
<proteinExistence type="predicted"/>
<protein>
    <submittedName>
        <fullName evidence="2">Uncharacterized protein</fullName>
    </submittedName>
</protein>
<comment type="caution">
    <text evidence="2">The sequence shown here is derived from an EMBL/GenBank/DDBJ whole genome shotgun (WGS) entry which is preliminary data.</text>
</comment>
<feature type="region of interest" description="Disordered" evidence="1">
    <location>
        <begin position="288"/>
        <end position="349"/>
    </location>
</feature>
<feature type="compositionally biased region" description="Polar residues" evidence="1">
    <location>
        <begin position="375"/>
        <end position="384"/>
    </location>
</feature>
<feature type="region of interest" description="Disordered" evidence="1">
    <location>
        <begin position="1"/>
        <end position="38"/>
    </location>
</feature>
<gene>
    <name evidence="2" type="ORF">QYE76_029529</name>
</gene>
<feature type="compositionally biased region" description="Low complexity" evidence="1">
    <location>
        <begin position="24"/>
        <end position="38"/>
    </location>
</feature>